<feature type="compositionally biased region" description="Basic and acidic residues" evidence="3">
    <location>
        <begin position="794"/>
        <end position="818"/>
    </location>
</feature>
<evidence type="ECO:0000256" key="2">
    <source>
        <dbReference type="ARBA" id="ARBA00022737"/>
    </source>
</evidence>
<feature type="domain" description="Beta/gamma crystallin 'Greek key'" evidence="4">
    <location>
        <begin position="1666"/>
        <end position="1708"/>
    </location>
</feature>
<dbReference type="SMART" id="SM00247">
    <property type="entry name" value="XTALbg"/>
    <property type="match status" value="6"/>
</dbReference>
<evidence type="ECO:0000259" key="4">
    <source>
        <dbReference type="PROSITE" id="PS50915"/>
    </source>
</evidence>
<dbReference type="PROSITE" id="PS50231">
    <property type="entry name" value="RICIN_B_LECTIN"/>
    <property type="match status" value="1"/>
</dbReference>
<dbReference type="Pfam" id="PF00030">
    <property type="entry name" value="Crystall"/>
    <property type="match status" value="6"/>
</dbReference>
<dbReference type="SUPFAM" id="SSF50370">
    <property type="entry name" value="Ricin B-like lectins"/>
    <property type="match status" value="1"/>
</dbReference>
<feature type="compositionally biased region" description="Low complexity" evidence="3">
    <location>
        <begin position="1248"/>
        <end position="1258"/>
    </location>
</feature>
<dbReference type="Gene3D" id="2.80.10.50">
    <property type="match status" value="1"/>
</dbReference>
<feature type="region of interest" description="Disordered" evidence="3">
    <location>
        <begin position="1164"/>
        <end position="1318"/>
    </location>
</feature>
<reference evidence="5" key="1">
    <citation type="submission" date="2022-08" db="EMBL/GenBank/DDBJ databases">
        <title>Genome sequencing of akame (Lates japonicus).</title>
        <authorList>
            <person name="Hashiguchi Y."/>
            <person name="Takahashi H."/>
        </authorList>
    </citation>
    <scope>NUCLEOTIDE SEQUENCE</scope>
    <source>
        <strain evidence="5">Kochi</strain>
    </source>
</reference>
<dbReference type="Pfam" id="PF00652">
    <property type="entry name" value="Ricin_B_lectin"/>
    <property type="match status" value="1"/>
</dbReference>
<feature type="region of interest" description="Disordered" evidence="3">
    <location>
        <begin position="58"/>
        <end position="180"/>
    </location>
</feature>
<sequence length="2116" mass="231372">MSVSTECSFRTESDWDPHSESTSMISFDMALHSPSSPSKFFKNSEEKKGVFDRLSSFFSSKRKKSRQHSDTSNDASYPSSPLSPCSPQLQREDGLKTPTPSQSDSELTGPHYDETRTEVESSDSLSQGSGPSASSVVSLTGDAHLPFADSNSSSQSSVREVKVCRVSTASSDRNSGNVTPTTLDLAISVHPSADSSSELSFTESVVEEVSKRLQVNLEENVHKDTDGPKEDSTVSPTTVMALKTPLPKTAEGPKSPNLTSISLASKKSCVKIGEKGHSTALTGIKLGSQLTTSHIITTKQEDENSLDGETENSRDRRTARIFSGETIATIWSHSPEREKIPRGDSPVQLHKAIWVETHLGEEEEEGGREEEGEKQEDIMKEGEEDFRADSPPVLAIPVTVIPDESITQDTVDSPSTPSETLPPSGSSPESAISLAPATGEFQTTLPQPEEPDTGTDSKQSSLREKRRSRDTRVTRKTVNLPSKNKVFAQKVYVSPEPSLDGNEPTGEECSRDSTSKISDTTEVKQLPSLQNNGNNAELKEANLEPITTTDETTVSGTNTPEPVVKDKTDSEASDFDDTSVPSDMYKAKSQVLGSGLRGQETNLATPSKRGLKAAAESWHTTASEAKTPSSAAGSKAKNVTTKAKSYVEGTKVGTSSDIPLQREHSNEKTVTKLPTLKDQSTSGSSNPVTSKSKIPKRSASDVDVKSPVTPDKTLGTDALVVTSKLQKQPRTKESLKSPVTTTKASRKPSFEEAKGGKTVSGDISPTKTTHKTGTKLIKEKSDEDIGSVNLVNGMEREYRDSSVETGHPLDRESPDVKKQQQSHLENKASSASKTRLPISSPTRKRNDNVTQTSGTSHKKISSGQTDSDKPKKSPDQQEVPPGERPGSDVLLSESPKKGKDSAKNGEVVEKSKEAGGRKPPETLDIQTETLTVRELPKNVENELDKEPLLLAGEFERQEKDSKSNEKLNDAAVDSTDSQSSCKKELKGITIEDEAEKEITLNDLSSEEKRLQPDSREGPQTVVTDVHEEKTTELEQARNVPHETTASAVDTKHEREILLKDNAESGVEDTQREEEQMMASTVKNEQESKLLLTKDEVKNNINEEGKDADNRPIRKKSPSPPFAMPAIKEDRFEKTFDPEEFQFGLRKNGKCFRDPSPAMVIKQKAANRKGRSLGKYAQINALSTPGDKEKSHNEVEGDNVFEEGTEAEARKEEGQSNGAEPGKLTSRLERMSILSSLLSSSRKAKEETTAASNSSVSSNKQDLPSLGKQSVVDSPLSCVGADKEGVKSTDQGPLVGGGTGTVSESALGPSSPPRLPTFSEIKLPDHLEKYLKKNKRESETSQGSTHTTTTKLNPEESTVMDQALIPGVPNVDVGLKGPVGLRPTTNHQQQPSQNGLSTTKTRIPAVRGFHKRPGKIVIHEHAQFGGEALEFYSDVEDATMMKLSPVISVRVIRGCWLLYEKPGFQGRTIALEEGPTDQLMNIWADEGSPTILDQNGQPVPTAPMVIGSLRLAVRDYSIPQIDLFAEVNGLGRMSSYCDDTVEISSYGIPQTTGSIKVHSGVWLVYSDPGFGGFVGVLEVGEYPCPETWGFSEPFIGSLRPLRMGAIRVEHPHKVKALVFEKPNFDGECIEVDSDVYNLQEQEEEETHKPDKNKKTLPTVGSIKILGGFWVGYQEADFEGQQYILEEGEYPHCSDWGGCEDGLLSLRPICTDFMSPHAKLFSERNFDQLGLNMDLLGPVLNMEDVGHGIKTQSVDIMGGVWVAFENPGFNGEVYVLEKGLYANPEDWGAQNFKISSIQPVFHDTLMGSTKFKMHLYSEPDFQGRLVSLEDSTAALDEDFRPRSCKVLAGRWVAYEGAQFTEDMYVLEEGEYPNTEAMGLLSSDSTICSIQTIGHEFSLPSIILFSKVGCRGRRVALTSGAVNLQQAGLDAHIRSLVVEGGMWVLYEGSNYRGRQLLLQPSEVGDLGKLNSWKQIGSLRPLLQKQMYFCLRNRETGGMMSLTGTLDDIKLMRVQVVEETGGVEQVWLCQDGQLSCKLVEDCCLETSGSMLMAGSRLCVSPERGKDNQLWNITPDGLVRCHLKPDLVLEVKGGQQYDKNQVILNTFEERKLNQRWTLEIL</sequence>
<feature type="domain" description="Beta/gamma crystallin 'Greek key'" evidence="4">
    <location>
        <begin position="1757"/>
        <end position="1799"/>
    </location>
</feature>
<feature type="domain" description="Beta/gamma crystallin 'Greek key'" evidence="4">
    <location>
        <begin position="1938"/>
        <end position="1979"/>
    </location>
</feature>
<feature type="compositionally biased region" description="Basic and acidic residues" evidence="3">
    <location>
        <begin position="508"/>
        <end position="522"/>
    </location>
</feature>
<feature type="compositionally biased region" description="Basic and acidic residues" evidence="3">
    <location>
        <begin position="894"/>
        <end position="921"/>
    </location>
</feature>
<name>A0AAD3R5N1_LATJO</name>
<accession>A0AAD3R5N1</accession>
<dbReference type="InterPro" id="IPR011024">
    <property type="entry name" value="G_crystallin-like"/>
</dbReference>
<organism evidence="5 6">
    <name type="scientific">Lates japonicus</name>
    <name type="common">Japanese lates</name>
    <dbReference type="NCBI Taxonomy" id="270547"/>
    <lineage>
        <taxon>Eukaryota</taxon>
        <taxon>Metazoa</taxon>
        <taxon>Chordata</taxon>
        <taxon>Craniata</taxon>
        <taxon>Vertebrata</taxon>
        <taxon>Euteleostomi</taxon>
        <taxon>Actinopterygii</taxon>
        <taxon>Neopterygii</taxon>
        <taxon>Teleostei</taxon>
        <taxon>Neoteleostei</taxon>
        <taxon>Acanthomorphata</taxon>
        <taxon>Carangaria</taxon>
        <taxon>Carangaria incertae sedis</taxon>
        <taxon>Centropomidae</taxon>
        <taxon>Lates</taxon>
    </lineage>
</organism>
<feature type="region of interest" description="Disordered" evidence="3">
    <location>
        <begin position="1"/>
        <end position="21"/>
    </location>
</feature>
<feature type="domain" description="Beta/gamma crystallin 'Greek key'" evidence="4">
    <location>
        <begin position="1559"/>
        <end position="1601"/>
    </location>
</feature>
<dbReference type="Proteomes" id="UP001279410">
    <property type="component" value="Unassembled WGS sequence"/>
</dbReference>
<feature type="compositionally biased region" description="Acidic residues" evidence="3">
    <location>
        <begin position="1195"/>
        <end position="1205"/>
    </location>
</feature>
<dbReference type="InterPro" id="IPR000772">
    <property type="entry name" value="Ricin_B_lectin"/>
</dbReference>
<feature type="compositionally biased region" description="Polar residues" evidence="3">
    <location>
        <begin position="545"/>
        <end position="560"/>
    </location>
</feature>
<proteinExistence type="inferred from homology"/>
<feature type="region of interest" description="Disordered" evidence="3">
    <location>
        <begin position="1332"/>
        <end position="1354"/>
    </location>
</feature>
<comment type="caution">
    <text evidence="5">The sequence shown here is derived from an EMBL/GenBank/DDBJ whole genome shotgun (WGS) entry which is preliminary data.</text>
</comment>
<feature type="compositionally biased region" description="Basic and acidic residues" evidence="3">
    <location>
        <begin position="1185"/>
        <end position="1194"/>
    </location>
</feature>
<feature type="region of interest" description="Disordered" evidence="3">
    <location>
        <begin position="218"/>
        <end position="238"/>
    </location>
</feature>
<feature type="compositionally biased region" description="Basic and acidic residues" evidence="3">
    <location>
        <begin position="1024"/>
        <end position="1035"/>
    </location>
</feature>
<feature type="compositionally biased region" description="Polar residues" evidence="3">
    <location>
        <begin position="677"/>
        <end position="692"/>
    </location>
</feature>
<dbReference type="InterPro" id="IPR035992">
    <property type="entry name" value="Ricin_B-like_lectins"/>
</dbReference>
<feature type="compositionally biased region" description="Polar residues" evidence="3">
    <location>
        <begin position="167"/>
        <end position="180"/>
    </location>
</feature>
<feature type="region of interest" description="Disordered" evidence="3">
    <location>
        <begin position="296"/>
        <end position="317"/>
    </location>
</feature>
<keyword evidence="2" id="KW-0677">Repeat</keyword>
<feature type="compositionally biased region" description="Basic and acidic residues" evidence="3">
    <location>
        <begin position="934"/>
        <end position="968"/>
    </location>
</feature>
<feature type="domain" description="Beta/gamma crystallin 'Greek key'" evidence="4">
    <location>
        <begin position="1809"/>
        <end position="1846"/>
    </location>
</feature>
<feature type="compositionally biased region" description="Low complexity" evidence="3">
    <location>
        <begin position="1230"/>
        <end position="1240"/>
    </location>
</feature>
<evidence type="ECO:0000256" key="1">
    <source>
        <dbReference type="ARBA" id="ARBA00009646"/>
    </source>
</evidence>
<dbReference type="SUPFAM" id="SSF49695">
    <property type="entry name" value="gamma-Crystallin-like"/>
    <property type="match status" value="3"/>
</dbReference>
<feature type="compositionally biased region" description="Low complexity" evidence="3">
    <location>
        <begin position="76"/>
        <end position="87"/>
    </location>
</feature>
<feature type="domain" description="Beta/gamma crystallin 'Greek key'" evidence="4">
    <location>
        <begin position="1453"/>
        <end position="1485"/>
    </location>
</feature>
<keyword evidence="6" id="KW-1185">Reference proteome</keyword>
<feature type="compositionally biased region" description="Low complexity" evidence="3">
    <location>
        <begin position="413"/>
        <end position="430"/>
    </location>
</feature>
<comment type="similarity">
    <text evidence="1">Belongs to the beta/gamma-crystallin family.</text>
</comment>
<feature type="compositionally biased region" description="Polar residues" evidence="3">
    <location>
        <begin position="1382"/>
        <end position="1397"/>
    </location>
</feature>
<dbReference type="SMART" id="SM00458">
    <property type="entry name" value="RICIN"/>
    <property type="match status" value="1"/>
</dbReference>
<dbReference type="InterPro" id="IPR050252">
    <property type="entry name" value="Beta/Gamma-Crystallin"/>
</dbReference>
<evidence type="ECO:0000313" key="6">
    <source>
        <dbReference type="Proteomes" id="UP001279410"/>
    </source>
</evidence>
<feature type="region of interest" description="Disordered" evidence="3">
    <location>
        <begin position="355"/>
        <end position="1126"/>
    </location>
</feature>
<feature type="compositionally biased region" description="Polar residues" evidence="3">
    <location>
        <begin position="848"/>
        <end position="865"/>
    </location>
</feature>
<dbReference type="Gene3D" id="2.60.20.10">
    <property type="entry name" value="Crystallins"/>
    <property type="match status" value="6"/>
</dbReference>
<feature type="compositionally biased region" description="Polar residues" evidence="3">
    <location>
        <begin position="618"/>
        <end position="643"/>
    </location>
</feature>
<feature type="compositionally biased region" description="Low complexity" evidence="3">
    <location>
        <begin position="122"/>
        <end position="139"/>
    </location>
</feature>
<evidence type="ECO:0000313" key="5">
    <source>
        <dbReference type="EMBL" id="GLD56358.1"/>
    </source>
</evidence>
<feature type="domain" description="Beta/gamma crystallin 'Greek key'" evidence="4">
    <location>
        <begin position="1847"/>
        <end position="1891"/>
    </location>
</feature>
<dbReference type="PANTHER" id="PTHR11818:SF2">
    <property type="entry name" value="BETA_GAMMA CRYSTALLIN DOMAIN-CONTAINING PROTEIN 1"/>
    <property type="match status" value="1"/>
</dbReference>
<feature type="compositionally biased region" description="Basic and acidic residues" evidence="3">
    <location>
        <begin position="219"/>
        <end position="232"/>
    </location>
</feature>
<feature type="domain" description="Beta/gamma crystallin 'Greek key'" evidence="4">
    <location>
        <begin position="1613"/>
        <end position="1665"/>
    </location>
</feature>
<feature type="compositionally biased region" description="Basic and acidic residues" evidence="3">
    <location>
        <begin position="1049"/>
        <end position="1074"/>
    </location>
</feature>
<dbReference type="EMBL" id="BRZM01000024">
    <property type="protein sequence ID" value="GLD56358.1"/>
    <property type="molecule type" value="Genomic_DNA"/>
</dbReference>
<feature type="compositionally biased region" description="Basic and acidic residues" evidence="3">
    <location>
        <begin position="660"/>
        <end position="670"/>
    </location>
</feature>
<feature type="region of interest" description="Disordered" evidence="3">
    <location>
        <begin position="1377"/>
        <end position="1397"/>
    </location>
</feature>
<dbReference type="PROSITE" id="PS50915">
    <property type="entry name" value="CRYSTALLIN_BETA_GAMMA"/>
    <property type="match status" value="9"/>
</dbReference>
<feature type="compositionally biased region" description="Polar residues" evidence="3">
    <location>
        <begin position="819"/>
        <end position="841"/>
    </location>
</feature>
<gene>
    <name evidence="5" type="ORF">AKAME5_000871300</name>
</gene>
<feature type="compositionally biased region" description="Basic and acidic residues" evidence="3">
    <location>
        <begin position="9"/>
        <end position="19"/>
    </location>
</feature>
<feature type="domain" description="Beta/gamma crystallin 'Greek key'" evidence="4">
    <location>
        <begin position="1413"/>
        <end position="1452"/>
    </location>
</feature>
<dbReference type="PANTHER" id="PTHR11818">
    <property type="entry name" value="BETA/GAMMA CRYSTALLIN"/>
    <property type="match status" value="1"/>
</dbReference>
<evidence type="ECO:0000256" key="3">
    <source>
        <dbReference type="SAM" id="MobiDB-lite"/>
    </source>
</evidence>
<dbReference type="InterPro" id="IPR001064">
    <property type="entry name" value="Beta/gamma_crystallin"/>
</dbReference>
<feature type="compositionally biased region" description="Basic and acidic residues" evidence="3">
    <location>
        <begin position="1083"/>
        <end position="1111"/>
    </location>
</feature>
<feature type="compositionally biased region" description="Basic and acidic residues" evidence="3">
    <location>
        <begin position="369"/>
        <end position="388"/>
    </location>
</feature>
<feature type="compositionally biased region" description="Basic and acidic residues" evidence="3">
    <location>
        <begin position="866"/>
        <end position="875"/>
    </location>
</feature>
<feature type="compositionally biased region" description="Basic and acidic residues" evidence="3">
    <location>
        <begin position="1005"/>
        <end position="1016"/>
    </location>
</feature>
<protein>
    <recommendedName>
        <fullName evidence="4">Beta/gamma crystallin 'Greek key' domain-containing protein</fullName>
    </recommendedName>
</protein>
<feature type="compositionally biased region" description="Low complexity" evidence="3">
    <location>
        <begin position="1339"/>
        <end position="1349"/>
    </location>
</feature>